<dbReference type="AlphaFoldDB" id="A0A0K1QMF8"/>
<evidence type="ECO:0000259" key="1">
    <source>
        <dbReference type="Pfam" id="PF06904"/>
    </source>
</evidence>
<feature type="domain" description="Extensin-like C-terminal" evidence="1">
    <location>
        <begin position="61"/>
        <end position="231"/>
    </location>
</feature>
<dbReference type="OrthoDB" id="9809788at2"/>
<gene>
    <name evidence="2" type="ORF">B723_11220</name>
</gene>
<dbReference type="RefSeq" id="WP_017336677.1">
    <property type="nucleotide sequence ID" value="NZ_CP010945.1"/>
</dbReference>
<dbReference type="InterPro" id="IPR009683">
    <property type="entry name" value="Extensin-like_C"/>
</dbReference>
<organism evidence="2 3">
    <name type="scientific">Pseudomonas fluorescens NCIMB 11764</name>
    <dbReference type="NCBI Taxonomy" id="1221522"/>
    <lineage>
        <taxon>Bacteria</taxon>
        <taxon>Pseudomonadati</taxon>
        <taxon>Pseudomonadota</taxon>
        <taxon>Gammaproteobacteria</taxon>
        <taxon>Pseudomonadales</taxon>
        <taxon>Pseudomonadaceae</taxon>
        <taxon>Pseudomonas</taxon>
    </lineage>
</organism>
<sequence length="231" mass="25581">MRFLRVLLVLVLMLGVAGASVWRGWISLPPQWNPWAPLDVKAEPNLLTRYKLMRLRDDPQLCEQALSSSGLRVAPQADSPDAKCPLNDALRVQGGDVALSSSFLASCRLAVSFALFEHHALQPAAQAVYGQAVTRVDHLGSFACRNVYGRENGRLSQHATANALDIAGFRLANGRSISVLKDWPKDNQDARFLRQVRDGACDVFSVVLSPDYNAAHRNHFHVDVGPWWVCR</sequence>
<reference evidence="2 3" key="1">
    <citation type="journal article" date="2012" name="J. Bacteriol.">
        <title>Draft genome sequence of the cyanide-utilizing bacterium Pseudomonas fluorescens strain NCIMB 11764.</title>
        <authorList>
            <person name="Vilo C.A."/>
            <person name="Benedik M.J."/>
            <person name="Kunz D.A."/>
            <person name="Dong Q."/>
        </authorList>
    </citation>
    <scope>NUCLEOTIDE SEQUENCE [LARGE SCALE GENOMIC DNA]</scope>
    <source>
        <strain evidence="2 3">NCIMB 11764</strain>
    </source>
</reference>
<proteinExistence type="predicted"/>
<evidence type="ECO:0000313" key="2">
    <source>
        <dbReference type="EMBL" id="AKV06941.1"/>
    </source>
</evidence>
<dbReference type="EMBL" id="CP010945">
    <property type="protein sequence ID" value="AKV06941.1"/>
    <property type="molecule type" value="Genomic_DNA"/>
</dbReference>
<protein>
    <submittedName>
        <fullName evidence="2">Extensin</fullName>
    </submittedName>
</protein>
<accession>A0A0K1QMF8</accession>
<evidence type="ECO:0000313" key="3">
    <source>
        <dbReference type="Proteomes" id="UP000017175"/>
    </source>
</evidence>
<dbReference type="Proteomes" id="UP000017175">
    <property type="component" value="Chromosome"/>
</dbReference>
<dbReference type="Pfam" id="PF06904">
    <property type="entry name" value="Extensin-like_C"/>
    <property type="match status" value="1"/>
</dbReference>
<name>A0A0K1QMF8_PSEFL</name>
<dbReference type="eggNOG" id="COG3921">
    <property type="taxonomic scope" value="Bacteria"/>
</dbReference>